<organism evidence="1 2">
    <name type="scientific">Smallanthus sonchifolius</name>
    <dbReference type="NCBI Taxonomy" id="185202"/>
    <lineage>
        <taxon>Eukaryota</taxon>
        <taxon>Viridiplantae</taxon>
        <taxon>Streptophyta</taxon>
        <taxon>Embryophyta</taxon>
        <taxon>Tracheophyta</taxon>
        <taxon>Spermatophyta</taxon>
        <taxon>Magnoliopsida</taxon>
        <taxon>eudicotyledons</taxon>
        <taxon>Gunneridae</taxon>
        <taxon>Pentapetalae</taxon>
        <taxon>asterids</taxon>
        <taxon>campanulids</taxon>
        <taxon>Asterales</taxon>
        <taxon>Asteraceae</taxon>
        <taxon>Asteroideae</taxon>
        <taxon>Heliantheae alliance</taxon>
        <taxon>Millerieae</taxon>
        <taxon>Smallanthus</taxon>
    </lineage>
</organism>
<reference evidence="1 2" key="2">
    <citation type="journal article" date="2022" name="Mol. Ecol. Resour.">
        <title>The genomes of chicory, endive, great burdock and yacon provide insights into Asteraceae paleo-polyploidization history and plant inulin production.</title>
        <authorList>
            <person name="Fan W."/>
            <person name="Wang S."/>
            <person name="Wang H."/>
            <person name="Wang A."/>
            <person name="Jiang F."/>
            <person name="Liu H."/>
            <person name="Zhao H."/>
            <person name="Xu D."/>
            <person name="Zhang Y."/>
        </authorList>
    </citation>
    <scope>NUCLEOTIDE SEQUENCE [LARGE SCALE GENOMIC DNA]</scope>
    <source>
        <strain evidence="2">cv. Yunnan</strain>
        <tissue evidence="1">Leaves</tissue>
    </source>
</reference>
<accession>A0ACB9K7D1</accession>
<keyword evidence="2" id="KW-1185">Reference proteome</keyword>
<reference evidence="2" key="1">
    <citation type="journal article" date="2022" name="Mol. Ecol. Resour.">
        <title>The genomes of chicory, endive, great burdock and yacon provide insights into Asteraceae palaeo-polyploidization history and plant inulin production.</title>
        <authorList>
            <person name="Fan W."/>
            <person name="Wang S."/>
            <person name="Wang H."/>
            <person name="Wang A."/>
            <person name="Jiang F."/>
            <person name="Liu H."/>
            <person name="Zhao H."/>
            <person name="Xu D."/>
            <person name="Zhang Y."/>
        </authorList>
    </citation>
    <scope>NUCLEOTIDE SEQUENCE [LARGE SCALE GENOMIC DNA]</scope>
    <source>
        <strain evidence="2">cv. Yunnan</strain>
    </source>
</reference>
<dbReference type="Proteomes" id="UP001056120">
    <property type="component" value="Linkage Group LG01"/>
</dbReference>
<dbReference type="EMBL" id="CM042018">
    <property type="protein sequence ID" value="KAI3828110.1"/>
    <property type="molecule type" value="Genomic_DNA"/>
</dbReference>
<proteinExistence type="predicted"/>
<protein>
    <submittedName>
        <fullName evidence="1">Uncharacterized protein</fullName>
    </submittedName>
</protein>
<gene>
    <name evidence="1" type="ORF">L1987_02207</name>
</gene>
<name>A0ACB9K7D1_9ASTR</name>
<comment type="caution">
    <text evidence="1">The sequence shown here is derived from an EMBL/GenBank/DDBJ whole genome shotgun (WGS) entry which is preliminary data.</text>
</comment>
<evidence type="ECO:0000313" key="1">
    <source>
        <dbReference type="EMBL" id="KAI3828110.1"/>
    </source>
</evidence>
<sequence>MKLDLRFLRIPTEHELRGHVTLLVVSFSELSTVFVFILQSLVLIHDSQSVTSSFASDPVFIHGLLDLRSQTLCLSNEKSEARITDAPAYLNKFTLLNILRSAVTYNGSKEFRVEMTRSVVIDLLIV</sequence>
<evidence type="ECO:0000313" key="2">
    <source>
        <dbReference type="Proteomes" id="UP001056120"/>
    </source>
</evidence>